<dbReference type="CDD" id="cd00075">
    <property type="entry name" value="HATPase"/>
    <property type="match status" value="1"/>
</dbReference>
<dbReference type="Gene3D" id="3.30.565.10">
    <property type="entry name" value="Histidine kinase-like ATPase, C-terminal domain"/>
    <property type="match status" value="1"/>
</dbReference>
<dbReference type="InterPro" id="IPR036890">
    <property type="entry name" value="HATPase_C_sf"/>
</dbReference>
<dbReference type="InterPro" id="IPR005467">
    <property type="entry name" value="His_kinase_dom"/>
</dbReference>
<dbReference type="GO" id="GO:0030295">
    <property type="term" value="F:protein kinase activator activity"/>
    <property type="evidence" value="ECO:0007669"/>
    <property type="project" value="TreeGrafter"/>
</dbReference>
<evidence type="ECO:0000256" key="4">
    <source>
        <dbReference type="ARBA" id="ARBA00022679"/>
    </source>
</evidence>
<dbReference type="InterPro" id="IPR004358">
    <property type="entry name" value="Sig_transdc_His_kin-like_C"/>
</dbReference>
<dbReference type="SUPFAM" id="SSF47384">
    <property type="entry name" value="Homodimeric domain of signal transducing histidine kinase"/>
    <property type="match status" value="1"/>
</dbReference>
<keyword evidence="3" id="KW-0597">Phosphoprotein</keyword>
<comment type="catalytic activity">
    <reaction evidence="1">
        <text>ATP + protein L-histidine = ADP + protein N-phospho-L-histidine.</text>
        <dbReference type="EC" id="2.7.13.3"/>
    </reaction>
</comment>
<dbReference type="InterPro" id="IPR003594">
    <property type="entry name" value="HATPase_dom"/>
</dbReference>
<dbReference type="SUPFAM" id="SSF55874">
    <property type="entry name" value="ATPase domain of HSP90 chaperone/DNA topoisomerase II/histidine kinase"/>
    <property type="match status" value="1"/>
</dbReference>
<keyword evidence="10" id="KW-0472">Membrane</keyword>
<dbReference type="OrthoDB" id="890870at2"/>
<dbReference type="EMBL" id="QMFY01000015">
    <property type="protein sequence ID" value="RAV98727.1"/>
    <property type="molecule type" value="Genomic_DNA"/>
</dbReference>
<dbReference type="PANTHER" id="PTHR42878">
    <property type="entry name" value="TWO-COMPONENT HISTIDINE KINASE"/>
    <property type="match status" value="1"/>
</dbReference>
<sequence>MHRINFSRKFIFGTIILITVLLLCNVIIVYENNKVITHHKELQHRTELIQLTAVEMIRALHAVDLGLRGYALLPENKQLAVPYDSAIRRRPRLMDTLLVNLKEQNFPMHYYDSFKVQVDRYFSIAERMRQHLDRGDTDKFMEIFKTDPGFGLQKVFRAFITELRQFEEIEAQRAKSKYEAAVRFNSILQTIVFFITVPTLFYLGYYSSKSLTFAKRLHQAEAEKADILVNQNQKLEMEVQLRTHELLSMNEEITTQNEEIITSNEQLVMQREQIEQQHTQLQQQHEELKSAKKIIEQQHSTILQHNTDLVHEVDNQTTYLSRANTALKERNAQLEQFAYIISHNLRGPLSRIQGLSSIMDLAATPQDIQDLAKKMSSSTLDLDRVIKDLSIMIDIPYVNENAFTSINLGDLVHKIIESLSVDIEKSGAIIHTNFREHVIRSLPAYIESIFFNLIQNALKYRSLERPLVISISTYKADGELTIEIEDNGLGIDTQLHKQNLFMPYKRFHLHVEGRGLGLYLVRARVEALKGKIEVESHVNSGSRFRISFPG</sequence>
<keyword evidence="9" id="KW-0175">Coiled coil</keyword>
<name>A0A364XWF7_9BACT</name>
<evidence type="ECO:0000256" key="3">
    <source>
        <dbReference type="ARBA" id="ARBA00022553"/>
    </source>
</evidence>
<evidence type="ECO:0000256" key="5">
    <source>
        <dbReference type="ARBA" id="ARBA00022741"/>
    </source>
</evidence>
<dbReference type="Gene3D" id="1.10.287.130">
    <property type="match status" value="1"/>
</dbReference>
<keyword evidence="7" id="KW-0067">ATP-binding</keyword>
<evidence type="ECO:0000256" key="6">
    <source>
        <dbReference type="ARBA" id="ARBA00022777"/>
    </source>
</evidence>
<evidence type="ECO:0000256" key="10">
    <source>
        <dbReference type="SAM" id="Phobius"/>
    </source>
</evidence>
<evidence type="ECO:0000256" key="7">
    <source>
        <dbReference type="ARBA" id="ARBA00022840"/>
    </source>
</evidence>
<gene>
    <name evidence="12" type="ORF">DQQ10_22180</name>
</gene>
<dbReference type="GO" id="GO:0000156">
    <property type="term" value="F:phosphorelay response regulator activity"/>
    <property type="evidence" value="ECO:0007669"/>
    <property type="project" value="TreeGrafter"/>
</dbReference>
<keyword evidence="10" id="KW-0812">Transmembrane</keyword>
<keyword evidence="8" id="KW-0902">Two-component regulatory system</keyword>
<dbReference type="Proteomes" id="UP000251889">
    <property type="component" value="Unassembled WGS sequence"/>
</dbReference>
<dbReference type="SMART" id="SM00387">
    <property type="entry name" value="HATPase_c"/>
    <property type="match status" value="1"/>
</dbReference>
<dbReference type="InterPro" id="IPR050351">
    <property type="entry name" value="BphY/WalK/GraS-like"/>
</dbReference>
<dbReference type="AlphaFoldDB" id="A0A364XWF7"/>
<evidence type="ECO:0000256" key="1">
    <source>
        <dbReference type="ARBA" id="ARBA00000085"/>
    </source>
</evidence>
<dbReference type="InterPro" id="IPR003661">
    <property type="entry name" value="HisK_dim/P_dom"/>
</dbReference>
<feature type="domain" description="Histidine kinase" evidence="11">
    <location>
        <begin position="340"/>
        <end position="550"/>
    </location>
</feature>
<keyword evidence="5" id="KW-0547">Nucleotide-binding</keyword>
<proteinExistence type="predicted"/>
<dbReference type="GO" id="GO:0005524">
    <property type="term" value="F:ATP binding"/>
    <property type="evidence" value="ECO:0007669"/>
    <property type="project" value="UniProtKB-KW"/>
</dbReference>
<dbReference type="PANTHER" id="PTHR42878:SF7">
    <property type="entry name" value="SENSOR HISTIDINE KINASE GLRK"/>
    <property type="match status" value="1"/>
</dbReference>
<keyword evidence="13" id="KW-1185">Reference proteome</keyword>
<evidence type="ECO:0000256" key="2">
    <source>
        <dbReference type="ARBA" id="ARBA00012438"/>
    </source>
</evidence>
<dbReference type="CDD" id="cd00082">
    <property type="entry name" value="HisKA"/>
    <property type="match status" value="1"/>
</dbReference>
<feature type="transmembrane region" description="Helical" evidence="10">
    <location>
        <begin position="187"/>
        <end position="206"/>
    </location>
</feature>
<keyword evidence="10" id="KW-1133">Transmembrane helix</keyword>
<dbReference type="PROSITE" id="PS50109">
    <property type="entry name" value="HIS_KIN"/>
    <property type="match status" value="1"/>
</dbReference>
<dbReference type="EC" id="2.7.13.3" evidence="2"/>
<dbReference type="PRINTS" id="PR00344">
    <property type="entry name" value="BCTRLSENSOR"/>
</dbReference>
<comment type="caution">
    <text evidence="12">The sequence shown here is derived from an EMBL/GenBank/DDBJ whole genome shotgun (WGS) entry which is preliminary data.</text>
</comment>
<reference evidence="12 13" key="1">
    <citation type="submission" date="2018-06" db="EMBL/GenBank/DDBJ databases">
        <title>Chryseolinea flavus sp. nov., a member of the phylum Bacteroidetes isolated from soil.</title>
        <authorList>
            <person name="Li Y."/>
            <person name="Wang J."/>
        </authorList>
    </citation>
    <scope>NUCLEOTIDE SEQUENCE [LARGE SCALE GENOMIC DNA]</scope>
    <source>
        <strain evidence="12 13">SDU1-6</strain>
    </source>
</reference>
<protein>
    <recommendedName>
        <fullName evidence="2">histidine kinase</fullName>
        <ecNumber evidence="2">2.7.13.3</ecNumber>
    </recommendedName>
</protein>
<accession>A0A364XWF7</accession>
<dbReference type="Pfam" id="PF02518">
    <property type="entry name" value="HATPase_c"/>
    <property type="match status" value="1"/>
</dbReference>
<feature type="transmembrane region" description="Helical" evidence="10">
    <location>
        <begin position="12"/>
        <end position="30"/>
    </location>
</feature>
<dbReference type="SMART" id="SM00388">
    <property type="entry name" value="HisKA"/>
    <property type="match status" value="1"/>
</dbReference>
<keyword evidence="4" id="KW-0808">Transferase</keyword>
<evidence type="ECO:0000256" key="8">
    <source>
        <dbReference type="ARBA" id="ARBA00023012"/>
    </source>
</evidence>
<dbReference type="InterPro" id="IPR036097">
    <property type="entry name" value="HisK_dim/P_sf"/>
</dbReference>
<keyword evidence="6" id="KW-0418">Kinase</keyword>
<evidence type="ECO:0000313" key="12">
    <source>
        <dbReference type="EMBL" id="RAV98727.1"/>
    </source>
</evidence>
<dbReference type="RefSeq" id="WP_112749124.1">
    <property type="nucleotide sequence ID" value="NZ_QMFY01000015.1"/>
</dbReference>
<evidence type="ECO:0000259" key="11">
    <source>
        <dbReference type="PROSITE" id="PS50109"/>
    </source>
</evidence>
<dbReference type="Pfam" id="PF00512">
    <property type="entry name" value="HisKA"/>
    <property type="match status" value="1"/>
</dbReference>
<evidence type="ECO:0000256" key="9">
    <source>
        <dbReference type="SAM" id="Coils"/>
    </source>
</evidence>
<evidence type="ECO:0000313" key="13">
    <source>
        <dbReference type="Proteomes" id="UP000251889"/>
    </source>
</evidence>
<feature type="coiled-coil region" evidence="9">
    <location>
        <begin position="218"/>
        <end position="298"/>
    </location>
</feature>
<dbReference type="GO" id="GO:0007234">
    <property type="term" value="P:osmosensory signaling via phosphorelay pathway"/>
    <property type="evidence" value="ECO:0007669"/>
    <property type="project" value="TreeGrafter"/>
</dbReference>
<organism evidence="12 13">
    <name type="scientific">Pseudochryseolinea flava</name>
    <dbReference type="NCBI Taxonomy" id="2059302"/>
    <lineage>
        <taxon>Bacteria</taxon>
        <taxon>Pseudomonadati</taxon>
        <taxon>Bacteroidota</taxon>
        <taxon>Cytophagia</taxon>
        <taxon>Cytophagales</taxon>
        <taxon>Fulvivirgaceae</taxon>
        <taxon>Pseudochryseolinea</taxon>
    </lineage>
</organism>
<dbReference type="GO" id="GO:0000155">
    <property type="term" value="F:phosphorelay sensor kinase activity"/>
    <property type="evidence" value="ECO:0007669"/>
    <property type="project" value="InterPro"/>
</dbReference>